<feature type="region of interest" description="Disordered" evidence="2">
    <location>
        <begin position="95"/>
        <end position="128"/>
    </location>
</feature>
<feature type="domain" description="SCAN box" evidence="4">
    <location>
        <begin position="44"/>
        <end position="86"/>
    </location>
</feature>
<dbReference type="Pfam" id="PF02023">
    <property type="entry name" value="SCAN"/>
    <property type="match status" value="1"/>
</dbReference>
<evidence type="ECO:0000259" key="3">
    <source>
        <dbReference type="PROSITE" id="PS50158"/>
    </source>
</evidence>
<dbReference type="InterPro" id="IPR038269">
    <property type="entry name" value="SCAN_sf"/>
</dbReference>
<dbReference type="Proteomes" id="UP000694569">
    <property type="component" value="Unplaced"/>
</dbReference>
<evidence type="ECO:0008006" key="7">
    <source>
        <dbReference type="Google" id="ProtNLM"/>
    </source>
</evidence>
<dbReference type="PROSITE" id="PS50158">
    <property type="entry name" value="ZF_CCHC"/>
    <property type="match status" value="1"/>
</dbReference>
<dbReference type="Ensembl" id="ENSLLET00000032591.1">
    <property type="protein sequence ID" value="ENSLLEP00000031382.1"/>
    <property type="gene ID" value="ENSLLEG00000019870.1"/>
</dbReference>
<reference evidence="5" key="2">
    <citation type="submission" date="2025-09" db="UniProtKB">
        <authorList>
            <consortium name="Ensembl"/>
        </authorList>
    </citation>
    <scope>IDENTIFICATION</scope>
</reference>
<accession>A0A8C5Q1W3</accession>
<reference evidence="5" key="1">
    <citation type="submission" date="2025-08" db="UniProtKB">
        <authorList>
            <consortium name="Ensembl"/>
        </authorList>
    </citation>
    <scope>IDENTIFICATION</scope>
</reference>
<proteinExistence type="predicted"/>
<keyword evidence="1" id="KW-0862">Zinc</keyword>
<evidence type="ECO:0000313" key="6">
    <source>
        <dbReference type="Proteomes" id="UP000694569"/>
    </source>
</evidence>
<evidence type="ECO:0000259" key="4">
    <source>
        <dbReference type="PROSITE" id="PS50804"/>
    </source>
</evidence>
<dbReference type="Gene3D" id="1.10.4020.10">
    <property type="entry name" value="DNA breaking-rejoining enzymes"/>
    <property type="match status" value="1"/>
</dbReference>
<dbReference type="GeneTree" id="ENSGT01010000228660"/>
<dbReference type="PROSITE" id="PS50804">
    <property type="entry name" value="SCAN_BOX"/>
    <property type="match status" value="1"/>
</dbReference>
<dbReference type="AlphaFoldDB" id="A0A8C5Q1W3"/>
<protein>
    <recommendedName>
        <fullName evidence="7">CCHC-type domain-containing protein</fullName>
    </recommendedName>
</protein>
<feature type="domain" description="CCHC-type" evidence="3">
    <location>
        <begin position="134"/>
        <end position="148"/>
    </location>
</feature>
<evidence type="ECO:0000256" key="2">
    <source>
        <dbReference type="SAM" id="MobiDB-lite"/>
    </source>
</evidence>
<dbReference type="GO" id="GO:0008270">
    <property type="term" value="F:zinc ion binding"/>
    <property type="evidence" value="ECO:0007669"/>
    <property type="project" value="UniProtKB-KW"/>
</dbReference>
<keyword evidence="1" id="KW-0479">Metal-binding</keyword>
<name>A0A8C5Q1W3_9ANUR</name>
<dbReference type="PANTHER" id="PTHR46888">
    <property type="entry name" value="ZINC KNUCKLE DOMAINCONTAINING PROTEIN-RELATED"/>
    <property type="match status" value="1"/>
</dbReference>
<dbReference type="InterPro" id="IPR001878">
    <property type="entry name" value="Znf_CCHC"/>
</dbReference>
<dbReference type="SUPFAM" id="SSF57756">
    <property type="entry name" value="Retrovirus zinc finger-like domains"/>
    <property type="match status" value="1"/>
</dbReference>
<sequence>TPVSDTPGFERWTVPATAVTLYGTALRRAEAHGPERTVKTTQPDQIIQLLLLEQFYNYSPPEVRDWVRDWRPLTLSEATRLADEYQDARQVAPPVIRAPPPRFHPGPQLRPAPLERAPRPLAPPTPAPRVGPQCYGCNQIGHIRDHCPLNTHRPAPSRAVHPPSRAVAYCCHQEPEPTAALEEDWGILHEADPVQAATQDNPSFGPDYQGRLGTTVGRARCASE</sequence>
<dbReference type="GO" id="GO:0003676">
    <property type="term" value="F:nucleic acid binding"/>
    <property type="evidence" value="ECO:0007669"/>
    <property type="project" value="InterPro"/>
</dbReference>
<feature type="region of interest" description="Disordered" evidence="2">
    <location>
        <begin position="198"/>
        <end position="217"/>
    </location>
</feature>
<dbReference type="PANTHER" id="PTHR46888:SF12">
    <property type="match status" value="1"/>
</dbReference>
<dbReference type="SUPFAM" id="SSF47353">
    <property type="entry name" value="Retrovirus capsid dimerization domain-like"/>
    <property type="match status" value="1"/>
</dbReference>
<evidence type="ECO:0000313" key="5">
    <source>
        <dbReference type="Ensembl" id="ENSLLEP00000031382.1"/>
    </source>
</evidence>
<feature type="compositionally biased region" description="Pro residues" evidence="2">
    <location>
        <begin position="96"/>
        <end position="110"/>
    </location>
</feature>
<organism evidence="5 6">
    <name type="scientific">Leptobrachium leishanense</name>
    <name type="common">Leishan spiny toad</name>
    <dbReference type="NCBI Taxonomy" id="445787"/>
    <lineage>
        <taxon>Eukaryota</taxon>
        <taxon>Metazoa</taxon>
        <taxon>Chordata</taxon>
        <taxon>Craniata</taxon>
        <taxon>Vertebrata</taxon>
        <taxon>Euteleostomi</taxon>
        <taxon>Amphibia</taxon>
        <taxon>Batrachia</taxon>
        <taxon>Anura</taxon>
        <taxon>Pelobatoidea</taxon>
        <taxon>Megophryidae</taxon>
        <taxon>Leptobrachium</taxon>
    </lineage>
</organism>
<evidence type="ECO:0000256" key="1">
    <source>
        <dbReference type="PROSITE-ProRule" id="PRU00047"/>
    </source>
</evidence>
<dbReference type="OrthoDB" id="6077919at2759"/>
<dbReference type="InterPro" id="IPR003309">
    <property type="entry name" value="SCAN_dom"/>
</dbReference>
<keyword evidence="6" id="KW-1185">Reference proteome</keyword>
<dbReference type="InterPro" id="IPR036875">
    <property type="entry name" value="Znf_CCHC_sf"/>
</dbReference>
<keyword evidence="1" id="KW-0863">Zinc-finger</keyword>